<comment type="similarity">
    <text evidence="2">Belongs to the class-IV pyridoxal-phosphate-dependent aminotransferase family.</text>
</comment>
<comment type="catalytic activity">
    <reaction evidence="9">
        <text>4-amino-4-deoxychorismate = 4-aminobenzoate + pyruvate + H(+)</text>
        <dbReference type="Rhea" id="RHEA:16201"/>
        <dbReference type="ChEBI" id="CHEBI:15361"/>
        <dbReference type="ChEBI" id="CHEBI:15378"/>
        <dbReference type="ChEBI" id="CHEBI:17836"/>
        <dbReference type="ChEBI" id="CHEBI:58406"/>
        <dbReference type="EC" id="4.1.3.38"/>
    </reaction>
</comment>
<dbReference type="STRING" id="375574.GCA_001418035_00064"/>
<name>A0A0K6GS20_9NEIS</name>
<evidence type="ECO:0000256" key="4">
    <source>
        <dbReference type="ARBA" id="ARBA00022898"/>
    </source>
</evidence>
<dbReference type="GO" id="GO:0008153">
    <property type="term" value="P:4-aminobenzoate biosynthetic process"/>
    <property type="evidence" value="ECO:0007669"/>
    <property type="project" value="TreeGrafter"/>
</dbReference>
<evidence type="ECO:0000256" key="3">
    <source>
        <dbReference type="ARBA" id="ARBA00011738"/>
    </source>
</evidence>
<dbReference type="GO" id="GO:0030170">
    <property type="term" value="F:pyridoxal phosphate binding"/>
    <property type="evidence" value="ECO:0007669"/>
    <property type="project" value="InterPro"/>
</dbReference>
<dbReference type="Gene3D" id="3.30.470.10">
    <property type="match status" value="1"/>
</dbReference>
<dbReference type="InterPro" id="IPR036038">
    <property type="entry name" value="Aminotransferase-like"/>
</dbReference>
<dbReference type="Proteomes" id="UP000243535">
    <property type="component" value="Unassembled WGS sequence"/>
</dbReference>
<evidence type="ECO:0000313" key="10">
    <source>
        <dbReference type="EMBL" id="CUA81422.1"/>
    </source>
</evidence>
<dbReference type="NCBIfam" id="NF004761">
    <property type="entry name" value="PRK06092.1"/>
    <property type="match status" value="1"/>
</dbReference>
<dbReference type="InterPro" id="IPR050571">
    <property type="entry name" value="Class-IV_PLP-Dep_Aminotrnsfr"/>
</dbReference>
<dbReference type="Gene3D" id="3.20.10.10">
    <property type="entry name" value="D-amino Acid Aminotransferase, subunit A, domain 2"/>
    <property type="match status" value="1"/>
</dbReference>
<dbReference type="SUPFAM" id="SSF56752">
    <property type="entry name" value="D-aminoacid aminotransferase-like PLP-dependent enzymes"/>
    <property type="match status" value="1"/>
</dbReference>
<dbReference type="GO" id="GO:0008696">
    <property type="term" value="F:4-amino-4-deoxychorismate lyase activity"/>
    <property type="evidence" value="ECO:0007669"/>
    <property type="project" value="UniProtKB-EC"/>
</dbReference>
<dbReference type="InterPro" id="IPR043131">
    <property type="entry name" value="BCAT-like_N"/>
</dbReference>
<evidence type="ECO:0000256" key="1">
    <source>
        <dbReference type="ARBA" id="ARBA00001933"/>
    </source>
</evidence>
<dbReference type="GO" id="GO:0046656">
    <property type="term" value="P:folic acid biosynthetic process"/>
    <property type="evidence" value="ECO:0007669"/>
    <property type="project" value="UniProtKB-KW"/>
</dbReference>
<evidence type="ECO:0000256" key="5">
    <source>
        <dbReference type="ARBA" id="ARBA00022909"/>
    </source>
</evidence>
<dbReference type="Pfam" id="PF01063">
    <property type="entry name" value="Aminotran_4"/>
    <property type="match status" value="1"/>
</dbReference>
<evidence type="ECO:0000256" key="6">
    <source>
        <dbReference type="ARBA" id="ARBA00023239"/>
    </source>
</evidence>
<accession>A0A0K6GS20</accession>
<evidence type="ECO:0000256" key="8">
    <source>
        <dbReference type="ARBA" id="ARBA00035676"/>
    </source>
</evidence>
<keyword evidence="6 10" id="KW-0456">Lyase</keyword>
<evidence type="ECO:0000256" key="9">
    <source>
        <dbReference type="ARBA" id="ARBA00049529"/>
    </source>
</evidence>
<reference evidence="11" key="1">
    <citation type="submission" date="2015-08" db="EMBL/GenBank/DDBJ databases">
        <authorList>
            <person name="Varghese N."/>
        </authorList>
    </citation>
    <scope>NUCLEOTIDE SEQUENCE [LARGE SCALE GENOMIC DNA]</scope>
    <source>
        <strain evidence="11">DSM 17901</strain>
    </source>
</reference>
<dbReference type="OrthoDB" id="9805628at2"/>
<dbReference type="PANTHER" id="PTHR42743">
    <property type="entry name" value="AMINO-ACID AMINOTRANSFERASE"/>
    <property type="match status" value="1"/>
</dbReference>
<dbReference type="CDD" id="cd01559">
    <property type="entry name" value="ADCL_like"/>
    <property type="match status" value="1"/>
</dbReference>
<sequence>MLINGQPGTLLSAQDRGLAYGDGIYRTLEVKAGHPLLWRWHWQRLAADCLALRLPCPEEALLLQEIGQVCADLPRAVVKVMLTRGEGPRGYAMPEVMHPTRIVSAAPWGGYPPERAEEGVCVRWCLTPLAIQPRLAGIKHLNRLENVLARSEWSDPGVAEGLMCDTEGSVVEGTMTNLFMVRSGVLITPVLDRCGVSGALRAWLMEAAASLGLSVREIRLSRECLLQADEVFIGNSLAGLWPVTRLDERAWPVGALTRRLQACLALERG</sequence>
<dbReference type="NCBIfam" id="TIGR03461">
    <property type="entry name" value="pabC_Proteo"/>
    <property type="match status" value="1"/>
</dbReference>
<comment type="cofactor">
    <cofactor evidence="1">
        <name>pyridoxal 5'-phosphate</name>
        <dbReference type="ChEBI" id="CHEBI:597326"/>
    </cofactor>
</comment>
<dbReference type="EMBL" id="CYHA01000001">
    <property type="protein sequence ID" value="CUA81422.1"/>
    <property type="molecule type" value="Genomic_DNA"/>
</dbReference>
<keyword evidence="4" id="KW-0663">Pyridoxal phosphate</keyword>
<evidence type="ECO:0000313" key="11">
    <source>
        <dbReference type="Proteomes" id="UP000243535"/>
    </source>
</evidence>
<dbReference type="PANTHER" id="PTHR42743:SF2">
    <property type="entry name" value="AMINODEOXYCHORISMATE LYASE"/>
    <property type="match status" value="1"/>
</dbReference>
<dbReference type="FunFam" id="3.20.10.10:FF:000002">
    <property type="entry name" value="D-alanine aminotransferase"/>
    <property type="match status" value="1"/>
</dbReference>
<dbReference type="AlphaFoldDB" id="A0A0K6GS20"/>
<comment type="pathway">
    <text evidence="7">Cofactor biosynthesis; tetrahydrofolate biosynthesis; 4-aminobenzoate from chorismate: step 2/2.</text>
</comment>
<dbReference type="RefSeq" id="WP_055433069.1">
    <property type="nucleotide sequence ID" value="NZ_CYHA01000001.1"/>
</dbReference>
<keyword evidence="11" id="KW-1185">Reference proteome</keyword>
<evidence type="ECO:0000256" key="7">
    <source>
        <dbReference type="ARBA" id="ARBA00035633"/>
    </source>
</evidence>
<dbReference type="InterPro" id="IPR017824">
    <property type="entry name" value="Aminodeoxychorismate_lyase_IV"/>
</dbReference>
<proteinExistence type="inferred from homology"/>
<gene>
    <name evidence="10" type="ORF">Ga0061063_0264</name>
</gene>
<comment type="subunit">
    <text evidence="3">Homodimer.</text>
</comment>
<protein>
    <recommendedName>
        <fullName evidence="8">aminodeoxychorismate lyase</fullName>
        <ecNumber evidence="8">4.1.3.38</ecNumber>
    </recommendedName>
</protein>
<evidence type="ECO:0000256" key="2">
    <source>
        <dbReference type="ARBA" id="ARBA00009320"/>
    </source>
</evidence>
<dbReference type="InterPro" id="IPR043132">
    <property type="entry name" value="BCAT-like_C"/>
</dbReference>
<organism evidence="10 11">
    <name type="scientific">Gulbenkiania indica</name>
    <dbReference type="NCBI Taxonomy" id="375574"/>
    <lineage>
        <taxon>Bacteria</taxon>
        <taxon>Pseudomonadati</taxon>
        <taxon>Pseudomonadota</taxon>
        <taxon>Betaproteobacteria</taxon>
        <taxon>Neisseriales</taxon>
        <taxon>Chromobacteriaceae</taxon>
        <taxon>Gulbenkiania</taxon>
    </lineage>
</organism>
<dbReference type="GO" id="GO:0005829">
    <property type="term" value="C:cytosol"/>
    <property type="evidence" value="ECO:0007669"/>
    <property type="project" value="TreeGrafter"/>
</dbReference>
<dbReference type="EC" id="4.1.3.38" evidence="8"/>
<dbReference type="InterPro" id="IPR001544">
    <property type="entry name" value="Aminotrans_IV"/>
</dbReference>
<keyword evidence="5" id="KW-0289">Folate biosynthesis</keyword>